<dbReference type="RefSeq" id="WP_353567790.1">
    <property type="nucleotide sequence ID" value="NZ_BAABRI010000016.1"/>
</dbReference>
<comment type="caution">
    <text evidence="4">The sequence shown here is derived from an EMBL/GenBank/DDBJ whole genome shotgun (WGS) entry which is preliminary data.</text>
</comment>
<dbReference type="Gene3D" id="3.40.50.2000">
    <property type="entry name" value="Glycogen Phosphorylase B"/>
    <property type="match status" value="2"/>
</dbReference>
<accession>A0ABP9UQR9</accession>
<proteinExistence type="predicted"/>
<gene>
    <name evidence="4" type="primary">mshA_10</name>
    <name evidence="4" type="ORF">Hsar01_02918</name>
</gene>
<dbReference type="SUPFAM" id="SSF53756">
    <property type="entry name" value="UDP-Glycosyltransferase/glycogen phosphorylase"/>
    <property type="match status" value="1"/>
</dbReference>
<feature type="domain" description="Glycosyl transferase family 1" evidence="2">
    <location>
        <begin position="187"/>
        <end position="352"/>
    </location>
</feature>
<evidence type="ECO:0000313" key="4">
    <source>
        <dbReference type="EMBL" id="GAA5483684.1"/>
    </source>
</evidence>
<dbReference type="InterPro" id="IPR001296">
    <property type="entry name" value="Glyco_trans_1"/>
</dbReference>
<dbReference type="Pfam" id="PF13579">
    <property type="entry name" value="Glyco_trans_4_4"/>
    <property type="match status" value="1"/>
</dbReference>
<keyword evidence="5" id="KW-1185">Reference proteome</keyword>
<dbReference type="EMBL" id="BAABRI010000016">
    <property type="protein sequence ID" value="GAA5483684.1"/>
    <property type="molecule type" value="Genomic_DNA"/>
</dbReference>
<evidence type="ECO:0000313" key="5">
    <source>
        <dbReference type="Proteomes" id="UP001476282"/>
    </source>
</evidence>
<keyword evidence="1" id="KW-0808">Transferase</keyword>
<feature type="domain" description="Glycosyltransferase subfamily 4-like N-terminal" evidence="3">
    <location>
        <begin position="15"/>
        <end position="173"/>
    </location>
</feature>
<organism evidence="4 5">
    <name type="scientific">Haloferula sargassicola</name>
    <dbReference type="NCBI Taxonomy" id="490096"/>
    <lineage>
        <taxon>Bacteria</taxon>
        <taxon>Pseudomonadati</taxon>
        <taxon>Verrucomicrobiota</taxon>
        <taxon>Verrucomicrobiia</taxon>
        <taxon>Verrucomicrobiales</taxon>
        <taxon>Verrucomicrobiaceae</taxon>
        <taxon>Haloferula</taxon>
    </lineage>
</organism>
<dbReference type="PANTHER" id="PTHR46401">
    <property type="entry name" value="GLYCOSYLTRANSFERASE WBBK-RELATED"/>
    <property type="match status" value="1"/>
</dbReference>
<sequence length="379" mass="42346">MKVLFFIESLRLSAGGTSLEVFTMAERLAHETDVSVSVLTLATQEPSHQLSDKVTHITLPRPSGVLGWPGAWRMMKKIFERQEVVFLTGIWGPYDGLGMRYAWPHRARVFVRICGMLEPYILKRNRWKKRLALRCYVRRNLAVASGLITNSLPEQNWVRGLGFNHNILRIPNGVERPTGDCQSRASARDAFGFQADHFVLLYLGRIHPKKGLALLLDSIAEMGEVVRSKVHLLVAGRFSDQDYRRTIETRVGDLSLARNVTFIGEVEGSGKESAFASADCFVLPSESEGLPNAVLEALARRLPVIVTEGCNMPEVELERAGKVIARNKESLAAAIEMFIEMGESIEDYRQQAGMLSETCFSLDRTVDSYKEVIFGKAAS</sequence>
<dbReference type="PANTHER" id="PTHR46401:SF2">
    <property type="entry name" value="GLYCOSYLTRANSFERASE WBBK-RELATED"/>
    <property type="match status" value="1"/>
</dbReference>
<reference evidence="4 5" key="1">
    <citation type="submission" date="2024-02" db="EMBL/GenBank/DDBJ databases">
        <title>Haloferula sargassicola NBRC 104335.</title>
        <authorList>
            <person name="Ichikawa N."/>
            <person name="Katano-Makiyama Y."/>
            <person name="Hidaka K."/>
        </authorList>
    </citation>
    <scope>NUCLEOTIDE SEQUENCE [LARGE SCALE GENOMIC DNA]</scope>
    <source>
        <strain evidence="4 5">NBRC 104335</strain>
    </source>
</reference>
<dbReference type="InterPro" id="IPR028098">
    <property type="entry name" value="Glyco_trans_4-like_N"/>
</dbReference>
<protein>
    <submittedName>
        <fullName evidence="4">D-inositol-3-phosphate glycosyltransferase</fullName>
    </submittedName>
</protein>
<dbReference type="Pfam" id="PF00534">
    <property type="entry name" value="Glycos_transf_1"/>
    <property type="match status" value="1"/>
</dbReference>
<evidence type="ECO:0000256" key="1">
    <source>
        <dbReference type="ARBA" id="ARBA00022679"/>
    </source>
</evidence>
<dbReference type="Proteomes" id="UP001476282">
    <property type="component" value="Unassembled WGS sequence"/>
</dbReference>
<name>A0ABP9UQR9_9BACT</name>
<evidence type="ECO:0000259" key="3">
    <source>
        <dbReference type="Pfam" id="PF13579"/>
    </source>
</evidence>
<evidence type="ECO:0000259" key="2">
    <source>
        <dbReference type="Pfam" id="PF00534"/>
    </source>
</evidence>